<evidence type="ECO:0008006" key="4">
    <source>
        <dbReference type="Google" id="ProtNLM"/>
    </source>
</evidence>
<accession>A0A7Z2T1Q2</accession>
<keyword evidence="1" id="KW-0175">Coiled coil</keyword>
<protein>
    <recommendedName>
        <fullName evidence="4">KfrA N-terminal DNA-binding domain-containing protein</fullName>
    </recommendedName>
</protein>
<dbReference type="RefSeq" id="WP_164647561.1">
    <property type="nucleotide sequence ID" value="NZ_CP047475.1"/>
</dbReference>
<organism evidence="2 3">
    <name type="scientific">Vibrio astriarenae</name>
    <dbReference type="NCBI Taxonomy" id="1481923"/>
    <lineage>
        <taxon>Bacteria</taxon>
        <taxon>Pseudomonadati</taxon>
        <taxon>Pseudomonadota</taxon>
        <taxon>Gammaproteobacteria</taxon>
        <taxon>Vibrionales</taxon>
        <taxon>Vibrionaceae</taxon>
        <taxon>Vibrio</taxon>
    </lineage>
</organism>
<proteinExistence type="predicted"/>
<dbReference type="EMBL" id="CP047475">
    <property type="protein sequence ID" value="QIA62666.1"/>
    <property type="molecule type" value="Genomic_DNA"/>
</dbReference>
<evidence type="ECO:0000313" key="3">
    <source>
        <dbReference type="Proteomes" id="UP000464262"/>
    </source>
</evidence>
<reference evidence="2 3" key="1">
    <citation type="submission" date="2020-01" db="EMBL/GenBank/DDBJ databases">
        <title>Whole genome and functional gene identification of agarase of Vibrio HN897.</title>
        <authorList>
            <person name="Liu Y."/>
            <person name="Zhao Z."/>
        </authorList>
    </citation>
    <scope>NUCLEOTIDE SEQUENCE [LARGE SCALE GENOMIC DNA]</scope>
    <source>
        <strain evidence="2 3">HN897</strain>
    </source>
</reference>
<gene>
    <name evidence="2" type="ORF">GT360_03680</name>
</gene>
<dbReference type="Proteomes" id="UP000464262">
    <property type="component" value="Chromosome 1"/>
</dbReference>
<sequence length="95" mass="10218">MLTKDVTQEIEAAIEQIHALGKEPTVALVKSRLSTSVPMPALIAAIKSWKSAKRVPKVEVAAATQSADRIEQLETKIAALTARIEELEAKLGDKA</sequence>
<evidence type="ECO:0000256" key="1">
    <source>
        <dbReference type="SAM" id="Coils"/>
    </source>
</evidence>
<evidence type="ECO:0000313" key="2">
    <source>
        <dbReference type="EMBL" id="QIA62666.1"/>
    </source>
</evidence>
<name>A0A7Z2T1Q2_9VIBR</name>
<dbReference type="KEGG" id="vas:GT360_03680"/>
<feature type="coiled-coil region" evidence="1">
    <location>
        <begin position="63"/>
        <end position="90"/>
    </location>
</feature>
<dbReference type="AlphaFoldDB" id="A0A7Z2T1Q2"/>
<keyword evidence="3" id="KW-1185">Reference proteome</keyword>